<gene>
    <name evidence="1" type="ORF">EJF14_30961</name>
</gene>
<evidence type="ECO:0000313" key="1">
    <source>
        <dbReference type="EMBL" id="QFZ27967.1"/>
    </source>
</evidence>
<sequence>MTTLLSTSDALIAVADAILQKIDALSTIEISKKGRKYKFVNNNFQRIREEDKHLIVHPEDLSLNLSTVSAYRILDSISSDIFSEFRDVCLTIIGVARDLEVNGWYEEENSSVINHKVSRLEYSPEEREKALSFVQGVTKTHLIQGYNLLYCAKLNFLHTDHHIGTKLEGHYMRNYVQEYFGEEALESPTVLVALKSFVHWANIKGFLYKLEVPNIDISKEEEDSFRRLPDPCEELLCNVYDRYPSGMSKYSLLRKSFDIIADSPFSKLIPYPEGDVFDLTWLYDLCHDIEEDPARYHLRSVAKRLSKHPVNLNELNQEKNANVKSLLAVLSLILNTVGETGGDFLLQNSKIPKFSQELIDEMPKYYKQLVDISDKIEEYRYKGWSPSDIILRLQDKTQKCLYDEVMKMRDLHAEDYESE</sequence>
<dbReference type="EMBL" id="CP038486">
    <property type="protein sequence ID" value="QFZ27967.1"/>
    <property type="molecule type" value="Genomic_DNA"/>
</dbReference>
<protein>
    <submittedName>
        <fullName evidence="1">Uncharacterized protein</fullName>
    </submittedName>
</protein>
<evidence type="ECO:0000313" key="2">
    <source>
        <dbReference type="Proteomes" id="UP000326582"/>
    </source>
</evidence>
<proteinExistence type="predicted"/>
<dbReference type="Proteomes" id="UP000326582">
    <property type="component" value="Chromosome 3"/>
</dbReference>
<keyword evidence="2" id="KW-1185">Reference proteome</keyword>
<name>A0ACD0WLM6_CLALS</name>
<organism evidence="1 2">
    <name type="scientific">Clavispora lusitaniae</name>
    <name type="common">Candida lusitaniae</name>
    <dbReference type="NCBI Taxonomy" id="36911"/>
    <lineage>
        <taxon>Eukaryota</taxon>
        <taxon>Fungi</taxon>
        <taxon>Dikarya</taxon>
        <taxon>Ascomycota</taxon>
        <taxon>Saccharomycotina</taxon>
        <taxon>Pichiomycetes</taxon>
        <taxon>Metschnikowiaceae</taxon>
        <taxon>Clavispora</taxon>
    </lineage>
</organism>
<reference evidence="2" key="1">
    <citation type="journal article" date="2019" name="MBio">
        <title>Comparative genomics for the elucidation of multidrug resistance (MDR) in Candida lusitaniae.</title>
        <authorList>
            <person name="Kannan A."/>
            <person name="Asner S.A."/>
            <person name="Trachsel E."/>
            <person name="Kelly S."/>
            <person name="Parker J."/>
            <person name="Sanglard D."/>
        </authorList>
    </citation>
    <scope>NUCLEOTIDE SEQUENCE [LARGE SCALE GENOMIC DNA]</scope>
    <source>
        <strain evidence="2">P1</strain>
    </source>
</reference>
<accession>A0ACD0WLM6</accession>